<keyword evidence="12" id="KW-1185">Reference proteome</keyword>
<keyword evidence="6" id="KW-0547">Nucleotide-binding</keyword>
<sequence>MAQNILELKNIKKSFGGVKALKGVNLTIQEGEVHALLGENGAGKSTLIKILTGVLQRDEGDIILLDKKTEINSPIHARTKGIAAIYQELSLVDSLSVAENIFLGHEPTINFFGWNDKKTLLKETTAYLESFNINIDPKTKVKDLGMGQKRIIEIVKALCIDAKLLLLDEPTTGMTRIEIETLFKIMEDMKKRKITMIYISHIMEEIERVCDRVSVLRDGINAATYKMGEVDMNTLVKTMIGREVKDEFPLRIGSAKDKVVLEVKDFMSERMNKPISFKLKKGEILGITGIIGAGKSELGHALFGADKCISGNIELQGKVTTLKSPKDVKDKGIVLIPEDRKTQGLFLEHSVLNNAIVGYVEKMNSNKFLLSNKKLRKRAVNIFKKMDVKPLKLKLRIKNLSGGNQQKVVISKWLLGNPEIIIMDEPTRGIDIGTKVEIYKLIHQLADDGMSIILLSSEFNEIRGLCDRVLVLHDGEIMDEMLAKEATIERILMKALGGN</sequence>
<dbReference type="CDD" id="cd03215">
    <property type="entry name" value="ABC_Carb_Monos_II"/>
    <property type="match status" value="1"/>
</dbReference>
<evidence type="ECO:0000256" key="7">
    <source>
        <dbReference type="ARBA" id="ARBA00022840"/>
    </source>
</evidence>
<accession>A0A8J8MCY0</accession>
<evidence type="ECO:0000256" key="8">
    <source>
        <dbReference type="ARBA" id="ARBA00022967"/>
    </source>
</evidence>
<dbReference type="GO" id="GO:0005524">
    <property type="term" value="F:ATP binding"/>
    <property type="evidence" value="ECO:0007669"/>
    <property type="project" value="UniProtKB-KW"/>
</dbReference>
<keyword evidence="5" id="KW-0677">Repeat</keyword>
<dbReference type="PANTHER" id="PTHR43790:SF3">
    <property type="entry name" value="D-ALLOSE IMPORT ATP-BINDING PROTEIN ALSA-RELATED"/>
    <property type="match status" value="1"/>
</dbReference>
<evidence type="ECO:0000256" key="6">
    <source>
        <dbReference type="ARBA" id="ARBA00022741"/>
    </source>
</evidence>
<feature type="domain" description="ABC transporter" evidence="10">
    <location>
        <begin position="255"/>
        <end position="499"/>
    </location>
</feature>
<feature type="domain" description="ABC transporter" evidence="10">
    <location>
        <begin position="6"/>
        <end position="243"/>
    </location>
</feature>
<evidence type="ECO:0000259" key="10">
    <source>
        <dbReference type="PROSITE" id="PS50893"/>
    </source>
</evidence>
<keyword evidence="7 11" id="KW-0067">ATP-binding</keyword>
<dbReference type="InterPro" id="IPR003439">
    <property type="entry name" value="ABC_transporter-like_ATP-bd"/>
</dbReference>
<name>A0A8J8MCY0_9FIRM</name>
<dbReference type="PROSITE" id="PS00211">
    <property type="entry name" value="ABC_TRANSPORTER_1"/>
    <property type="match status" value="1"/>
</dbReference>
<dbReference type="GO" id="GO:0016887">
    <property type="term" value="F:ATP hydrolysis activity"/>
    <property type="evidence" value="ECO:0007669"/>
    <property type="project" value="InterPro"/>
</dbReference>
<keyword evidence="8" id="KW-1278">Translocase</keyword>
<dbReference type="KEGG" id="vgu:HYG85_17080"/>
<dbReference type="RefSeq" id="WP_212690686.1">
    <property type="nucleotide sequence ID" value="NZ_CP058561.1"/>
</dbReference>
<evidence type="ECO:0000256" key="5">
    <source>
        <dbReference type="ARBA" id="ARBA00022737"/>
    </source>
</evidence>
<evidence type="ECO:0000313" key="11">
    <source>
        <dbReference type="EMBL" id="QUH30529.1"/>
    </source>
</evidence>
<dbReference type="FunFam" id="3.40.50.300:FF:000127">
    <property type="entry name" value="Ribose import ATP-binding protein RbsA"/>
    <property type="match status" value="1"/>
</dbReference>
<keyword evidence="4" id="KW-0762">Sugar transport</keyword>
<dbReference type="AlphaFoldDB" id="A0A8J8MCY0"/>
<dbReference type="InterPro" id="IPR003593">
    <property type="entry name" value="AAA+_ATPase"/>
</dbReference>
<evidence type="ECO:0000256" key="1">
    <source>
        <dbReference type="ARBA" id="ARBA00004202"/>
    </source>
</evidence>
<dbReference type="InterPro" id="IPR050107">
    <property type="entry name" value="ABC_carbohydrate_import_ATPase"/>
</dbReference>
<keyword evidence="2" id="KW-0813">Transport</keyword>
<evidence type="ECO:0000256" key="9">
    <source>
        <dbReference type="ARBA" id="ARBA00023136"/>
    </source>
</evidence>
<evidence type="ECO:0000256" key="4">
    <source>
        <dbReference type="ARBA" id="ARBA00022597"/>
    </source>
</evidence>
<dbReference type="GO" id="GO:0005886">
    <property type="term" value="C:plasma membrane"/>
    <property type="evidence" value="ECO:0007669"/>
    <property type="project" value="UniProtKB-SubCell"/>
</dbReference>
<dbReference type="Gene3D" id="3.40.50.300">
    <property type="entry name" value="P-loop containing nucleotide triphosphate hydrolases"/>
    <property type="match status" value="2"/>
</dbReference>
<dbReference type="PROSITE" id="PS50893">
    <property type="entry name" value="ABC_TRANSPORTER_2"/>
    <property type="match status" value="2"/>
</dbReference>
<reference evidence="11 12" key="1">
    <citation type="submission" date="2020-07" db="EMBL/GenBank/DDBJ databases">
        <title>Vallitalea guaymasensis genome.</title>
        <authorList>
            <person name="Postec A."/>
        </authorList>
    </citation>
    <scope>NUCLEOTIDE SEQUENCE [LARGE SCALE GENOMIC DNA]</scope>
    <source>
        <strain evidence="11 12">Ra1766G1</strain>
    </source>
</reference>
<dbReference type="InterPro" id="IPR017871">
    <property type="entry name" value="ABC_transporter-like_CS"/>
</dbReference>
<dbReference type="SMART" id="SM00382">
    <property type="entry name" value="AAA"/>
    <property type="match status" value="2"/>
</dbReference>
<dbReference type="InterPro" id="IPR027417">
    <property type="entry name" value="P-loop_NTPase"/>
</dbReference>
<dbReference type="Pfam" id="PF00005">
    <property type="entry name" value="ABC_tran"/>
    <property type="match status" value="2"/>
</dbReference>
<keyword evidence="9" id="KW-0472">Membrane</keyword>
<dbReference type="Proteomes" id="UP000677305">
    <property type="component" value="Chromosome"/>
</dbReference>
<gene>
    <name evidence="11" type="ORF">HYG85_17080</name>
</gene>
<evidence type="ECO:0000313" key="12">
    <source>
        <dbReference type="Proteomes" id="UP000677305"/>
    </source>
</evidence>
<evidence type="ECO:0000256" key="3">
    <source>
        <dbReference type="ARBA" id="ARBA00022475"/>
    </source>
</evidence>
<evidence type="ECO:0000256" key="2">
    <source>
        <dbReference type="ARBA" id="ARBA00022448"/>
    </source>
</evidence>
<organism evidence="11 12">
    <name type="scientific">Vallitalea guaymasensis</name>
    <dbReference type="NCBI Taxonomy" id="1185412"/>
    <lineage>
        <taxon>Bacteria</taxon>
        <taxon>Bacillati</taxon>
        <taxon>Bacillota</taxon>
        <taxon>Clostridia</taxon>
        <taxon>Lachnospirales</taxon>
        <taxon>Vallitaleaceae</taxon>
        <taxon>Vallitalea</taxon>
    </lineage>
</organism>
<dbReference type="PANTHER" id="PTHR43790">
    <property type="entry name" value="CARBOHYDRATE TRANSPORT ATP-BINDING PROTEIN MG119-RELATED"/>
    <property type="match status" value="1"/>
</dbReference>
<proteinExistence type="predicted"/>
<dbReference type="CDD" id="cd03216">
    <property type="entry name" value="ABC_Carb_Monos_I"/>
    <property type="match status" value="1"/>
</dbReference>
<dbReference type="SUPFAM" id="SSF52540">
    <property type="entry name" value="P-loop containing nucleoside triphosphate hydrolases"/>
    <property type="match status" value="2"/>
</dbReference>
<comment type="subcellular location">
    <subcellularLocation>
        <location evidence="1">Cell membrane</location>
        <topology evidence="1">Peripheral membrane protein</topology>
    </subcellularLocation>
</comment>
<dbReference type="EMBL" id="CP058561">
    <property type="protein sequence ID" value="QUH30529.1"/>
    <property type="molecule type" value="Genomic_DNA"/>
</dbReference>
<protein>
    <submittedName>
        <fullName evidence="11">Sugar ABC transporter ATP-binding protein</fullName>
    </submittedName>
</protein>
<keyword evidence="3" id="KW-1003">Cell membrane</keyword>